<dbReference type="Proteomes" id="UP000002320">
    <property type="component" value="Unassembled WGS sequence"/>
</dbReference>
<dbReference type="VEuPathDB" id="VectorBase:CQUJHB004044"/>
<proteinExistence type="predicted"/>
<dbReference type="InParanoid" id="B0X6I0"/>
<keyword evidence="4" id="KW-1185">Reference proteome</keyword>
<dbReference type="InterPro" id="IPR011029">
    <property type="entry name" value="DEATH-like_dom_sf"/>
</dbReference>
<evidence type="ECO:0000313" key="4">
    <source>
        <dbReference type="Proteomes" id="UP000002320"/>
    </source>
</evidence>
<dbReference type="VEuPathDB" id="VectorBase:CPIJ015141"/>
<dbReference type="OrthoDB" id="4062651at2759"/>
<reference evidence="2" key="1">
    <citation type="submission" date="2007-03" db="EMBL/GenBank/DDBJ databases">
        <title>Annotation of Culex pipiens quinquefasciatus.</title>
        <authorList>
            <consortium name="The Broad Institute Genome Sequencing Platform"/>
            <person name="Atkinson P.W."/>
            <person name="Hemingway J."/>
            <person name="Christensen B.M."/>
            <person name="Higgs S."/>
            <person name="Kodira C."/>
            <person name="Hannick L."/>
            <person name="Megy K."/>
            <person name="O'Leary S."/>
            <person name="Pearson M."/>
            <person name="Haas B.J."/>
            <person name="Mauceli E."/>
            <person name="Wortman J.R."/>
            <person name="Lee N.H."/>
            <person name="Guigo R."/>
            <person name="Stanke M."/>
            <person name="Alvarado L."/>
            <person name="Amedeo P."/>
            <person name="Antoine C.H."/>
            <person name="Arensburger P."/>
            <person name="Bidwell S.L."/>
            <person name="Crawford M."/>
            <person name="Camaro F."/>
            <person name="Devon K."/>
            <person name="Engels R."/>
            <person name="Hammond M."/>
            <person name="Howarth C."/>
            <person name="Koehrsen M."/>
            <person name="Lawson D."/>
            <person name="Montgomery P."/>
            <person name="Nene V."/>
            <person name="Nusbaum C."/>
            <person name="Puiu D."/>
            <person name="Romero-Severson J."/>
            <person name="Severson D.W."/>
            <person name="Shumway M."/>
            <person name="Sisk P."/>
            <person name="Stolte C."/>
            <person name="Zeng Q."/>
            <person name="Eisenstadt E."/>
            <person name="Fraser-Liggett C."/>
            <person name="Strausberg R."/>
            <person name="Galagan J."/>
            <person name="Birren B."/>
            <person name="Collins F.H."/>
        </authorList>
    </citation>
    <scope>NUCLEOTIDE SEQUENCE [LARGE SCALE GENOMIC DNA]</scope>
    <source>
        <strain evidence="2">JHB</strain>
    </source>
</reference>
<dbReference type="EMBL" id="DS232414">
    <property type="protein sequence ID" value="EDS41463.1"/>
    <property type="molecule type" value="Genomic_DNA"/>
</dbReference>
<protein>
    <submittedName>
        <fullName evidence="2 3">Uncharacterized protein</fullName>
    </submittedName>
</protein>
<sequence>MATPSASSSFRSNFVYIYDIPWTEQKRLTCLLDQDGKWVPLALKRMGYGAVEVELLARIGLLEVPMENLLHLLACRFPLVLVIFVNRNPATAAISEPDPLKLLLNLGAFLSGINDIFVRFYSRLLYIHLLDLLQSFAPFLKVPVSNTNEPSATGPAETGYYVIECWDCRTKSNLATFSPVLVQHVESPASSGYASSTPVQFQFQKTPLTSQTRQQPPVAEAPVQPDLAVEAAVRRDLAAVKSPPGLSRREESAGT</sequence>
<gene>
    <name evidence="3" type="primary">6048313</name>
    <name evidence="2" type="ORF">CpipJ_CPIJ015141</name>
</gene>
<feature type="compositionally biased region" description="Low complexity" evidence="1">
    <location>
        <begin position="214"/>
        <end position="225"/>
    </location>
</feature>
<dbReference type="STRING" id="7176.B0X6I0"/>
<feature type="region of interest" description="Disordered" evidence="1">
    <location>
        <begin position="206"/>
        <end position="226"/>
    </location>
</feature>
<evidence type="ECO:0000313" key="3">
    <source>
        <dbReference type="EnsemblMetazoa" id="CPIJ015141-PA"/>
    </source>
</evidence>
<dbReference type="KEGG" id="cqu:CpipJ_CPIJ015141"/>
<dbReference type="HOGENOM" id="CLU_1090911_0_0_1"/>
<accession>B0X6I0</accession>
<dbReference type="EnsemblMetazoa" id="CPIJ015141-RA">
    <property type="protein sequence ID" value="CPIJ015141-PA"/>
    <property type="gene ID" value="CPIJ015141"/>
</dbReference>
<dbReference type="SUPFAM" id="SSF47986">
    <property type="entry name" value="DEATH domain"/>
    <property type="match status" value="1"/>
</dbReference>
<evidence type="ECO:0000256" key="1">
    <source>
        <dbReference type="SAM" id="MobiDB-lite"/>
    </source>
</evidence>
<organism>
    <name type="scientific">Culex quinquefasciatus</name>
    <name type="common">Southern house mosquito</name>
    <name type="synonym">Culex pungens</name>
    <dbReference type="NCBI Taxonomy" id="7176"/>
    <lineage>
        <taxon>Eukaryota</taxon>
        <taxon>Metazoa</taxon>
        <taxon>Ecdysozoa</taxon>
        <taxon>Arthropoda</taxon>
        <taxon>Hexapoda</taxon>
        <taxon>Insecta</taxon>
        <taxon>Pterygota</taxon>
        <taxon>Neoptera</taxon>
        <taxon>Endopterygota</taxon>
        <taxon>Diptera</taxon>
        <taxon>Nematocera</taxon>
        <taxon>Culicoidea</taxon>
        <taxon>Culicidae</taxon>
        <taxon>Culicinae</taxon>
        <taxon>Culicini</taxon>
        <taxon>Culex</taxon>
        <taxon>Culex</taxon>
    </lineage>
</organism>
<reference evidence="3" key="2">
    <citation type="submission" date="2021-02" db="UniProtKB">
        <authorList>
            <consortium name="EnsemblMetazoa"/>
        </authorList>
    </citation>
    <scope>IDENTIFICATION</scope>
    <source>
        <strain evidence="3">JHB</strain>
    </source>
</reference>
<dbReference type="AlphaFoldDB" id="B0X6I0"/>
<name>B0X6I0_CULQU</name>
<evidence type="ECO:0000313" key="2">
    <source>
        <dbReference type="EMBL" id="EDS41463.1"/>
    </source>
</evidence>